<gene>
    <name evidence="2" type="ORF">F900_02118</name>
</gene>
<evidence type="ECO:0000313" key="3">
    <source>
        <dbReference type="Proteomes" id="UP000013248"/>
    </source>
</evidence>
<feature type="compositionally biased region" description="Polar residues" evidence="1">
    <location>
        <begin position="361"/>
        <end position="392"/>
    </location>
</feature>
<dbReference type="Proteomes" id="UP000013248">
    <property type="component" value="Unassembled WGS sequence"/>
</dbReference>
<dbReference type="Pfam" id="PF09979">
    <property type="entry name" value="DUF2213"/>
    <property type="match status" value="1"/>
</dbReference>
<evidence type="ECO:0000256" key="1">
    <source>
        <dbReference type="SAM" id="MobiDB-lite"/>
    </source>
</evidence>
<dbReference type="eggNOG" id="COG3566">
    <property type="taxonomic scope" value="Bacteria"/>
</dbReference>
<dbReference type="PATRIC" id="fig|1217705.3.peg.2058"/>
<organism evidence="2 3">
    <name type="scientific">Acinetobacter modestus</name>
    <dbReference type="NCBI Taxonomy" id="1776740"/>
    <lineage>
        <taxon>Bacteria</taxon>
        <taxon>Pseudomonadati</taxon>
        <taxon>Pseudomonadota</taxon>
        <taxon>Gammaproteobacteria</taxon>
        <taxon>Moraxellales</taxon>
        <taxon>Moraxellaceae</taxon>
        <taxon>Acinetobacter</taxon>
    </lineage>
</organism>
<protein>
    <recommendedName>
        <fullName evidence="4">DUF2213 domain-containing protein</fullName>
    </recommendedName>
</protein>
<accession>N9NC52</accession>
<dbReference type="AlphaFoldDB" id="N9NC52"/>
<feature type="region of interest" description="Disordered" evidence="1">
    <location>
        <begin position="361"/>
        <end position="406"/>
    </location>
</feature>
<dbReference type="STRING" id="1217705.F900_02118"/>
<dbReference type="PIRSF" id="PIRSF029215">
    <property type="entry name" value="UCP029215"/>
    <property type="match status" value="1"/>
</dbReference>
<dbReference type="RefSeq" id="WP_005217371.1">
    <property type="nucleotide sequence ID" value="NZ_KB850089.1"/>
</dbReference>
<reference evidence="2 3" key="1">
    <citation type="submission" date="2013-02" db="EMBL/GenBank/DDBJ databases">
        <title>The Genome Sequence of Acinetobacter sp. ANC 3862.</title>
        <authorList>
            <consortium name="The Broad Institute Genome Sequencing Platform"/>
            <consortium name="The Broad Institute Genome Sequencing Center for Infectious Disease"/>
            <person name="Cerqueira G."/>
            <person name="Feldgarden M."/>
            <person name="Courvalin P."/>
            <person name="Perichon B."/>
            <person name="Grillot-Courvalin C."/>
            <person name="Clermont D."/>
            <person name="Rocha E."/>
            <person name="Yoon E.-J."/>
            <person name="Nemec A."/>
            <person name="Walker B."/>
            <person name="Young S.K."/>
            <person name="Zeng Q."/>
            <person name="Gargeya S."/>
            <person name="Fitzgerald M."/>
            <person name="Haas B."/>
            <person name="Abouelleil A."/>
            <person name="Alvarado L."/>
            <person name="Arachchi H.M."/>
            <person name="Berlin A.M."/>
            <person name="Chapman S.B."/>
            <person name="Dewar J."/>
            <person name="Goldberg J."/>
            <person name="Griggs A."/>
            <person name="Gujja S."/>
            <person name="Hansen M."/>
            <person name="Howarth C."/>
            <person name="Imamovic A."/>
            <person name="Larimer J."/>
            <person name="McCowan C."/>
            <person name="Murphy C."/>
            <person name="Neiman D."/>
            <person name="Pearson M."/>
            <person name="Priest M."/>
            <person name="Roberts A."/>
            <person name="Saif S."/>
            <person name="Shea T."/>
            <person name="Sisk P."/>
            <person name="Sykes S."/>
            <person name="Wortman J."/>
            <person name="Nusbaum C."/>
            <person name="Birren B."/>
        </authorList>
    </citation>
    <scope>NUCLEOTIDE SEQUENCE [LARGE SCALE GENOMIC DNA]</scope>
    <source>
        <strain evidence="2 3">ANC 3862</strain>
    </source>
</reference>
<dbReference type="InterPro" id="IPR016913">
    <property type="entry name" value="UCP029215"/>
</dbReference>
<evidence type="ECO:0008006" key="4">
    <source>
        <dbReference type="Google" id="ProtNLM"/>
    </source>
</evidence>
<name>N9NC52_9GAMM</name>
<dbReference type="EMBL" id="APRP01000022">
    <property type="protein sequence ID" value="ENX00447.1"/>
    <property type="molecule type" value="Genomic_DNA"/>
</dbReference>
<proteinExistence type="predicted"/>
<comment type="caution">
    <text evidence="2">The sequence shown here is derived from an EMBL/GenBank/DDBJ whole genome shotgun (WGS) entry which is preliminary data.</text>
</comment>
<evidence type="ECO:0000313" key="2">
    <source>
        <dbReference type="EMBL" id="ENX00447.1"/>
    </source>
</evidence>
<sequence>MKRYLLHLKLGDFAPAQSTRTLTPEGFLLCKDARLGKAPQVRQYYAAEFNGIEGYTPDQVINVFSSADELFRPETIQSYQGVDVTDNHPPGNAVNAATWKTHSIGTLSNVRRDGDYLIGDLLIKDSDVIQQIQSQERLELSLGYGAELHFITGTAPDGTPYQAEFKNFYGDHVALVKYGRCGGDCRIGDQNPKHPNPTEKTMQIIVNGIPFDVADNAALTAALRKDQDLLASLQQTVNSKLKIGDQEFSISELAAVQAVIDKVIADAKTNAEKVTTLEANQVTPEKLEALANERATVISDAKKLNANVKTDGCSCEQIKREAITAKAGDAIVGAILGQVTVGDAKPEQVDMVFRALVATSGTQTPSNPINSFFTGDSQNTSPAGGNGSTPAQEQGYDKTTAWKKDI</sequence>
<dbReference type="HOGENOM" id="CLU_049293_1_0_6"/>